<evidence type="ECO:0000256" key="1">
    <source>
        <dbReference type="SAM" id="Coils"/>
    </source>
</evidence>
<reference evidence="2" key="1">
    <citation type="submission" date="2018-05" db="EMBL/GenBank/DDBJ databases">
        <title>Complete Genome Sequences of Extremely Thermoacidophilic, Metal-Mobilizing Type-Strain Members of the Archaeal Family Sulfolobaceae: Acidianus brierleyi DSM-1651T, Acidianus sulfidivorans DSM-18786T, Metallosphaera hakonensis DSM-7519T, and Metallosphaera prunae DSM-10039T.</title>
        <authorList>
            <person name="Counts J.A."/>
            <person name="Kelly R.M."/>
        </authorList>
    </citation>
    <scope>NUCLEOTIDE SEQUENCE [LARGE SCALE GENOMIC DNA]</scope>
    <source>
        <strain evidence="2">HO1-1</strain>
    </source>
</reference>
<sequence length="213" mass="24431">MKEQKIGLHETSRRLAKLSELLNKAEEIYEEYDVQPTTDFNALFTEVPVNGAELGKAPFPFTSLYEEIFKEHLRFLREVFMEYSRRTMKNGIEFISFTLESGEYVIFEGEENRVSLPMPHGVTSAHTHPGICLFSSPDLETADSLLIKGYMSIGVMNPQCALILYRRGPYTLEDRDALMALIKRVKKATNIEELSRAYTQFQSENLGLSVNRF</sequence>
<dbReference type="STRING" id="1293036.GCA_001315825_00853"/>
<organism evidence="2 3">
    <name type="scientific">Metallosphaera hakonensis JCM 8857 = DSM 7519</name>
    <dbReference type="NCBI Taxonomy" id="1293036"/>
    <lineage>
        <taxon>Archaea</taxon>
        <taxon>Thermoproteota</taxon>
        <taxon>Thermoprotei</taxon>
        <taxon>Sulfolobales</taxon>
        <taxon>Sulfolobaceae</taxon>
        <taxon>Metallosphaera</taxon>
    </lineage>
</organism>
<proteinExistence type="predicted"/>
<keyword evidence="3" id="KW-1185">Reference proteome</keyword>
<dbReference type="KEGG" id="mhk:DFR87_08670"/>
<dbReference type="AlphaFoldDB" id="A0A2U9IUL6"/>
<dbReference type="EMBL" id="CP029287">
    <property type="protein sequence ID" value="AWR99749.1"/>
    <property type="molecule type" value="Genomic_DNA"/>
</dbReference>
<evidence type="ECO:0000313" key="3">
    <source>
        <dbReference type="Proteomes" id="UP000247586"/>
    </source>
</evidence>
<keyword evidence="1" id="KW-0175">Coiled coil</keyword>
<protein>
    <submittedName>
        <fullName evidence="2">Uncharacterized protein</fullName>
    </submittedName>
</protein>
<accession>A0A2U9IUL6</accession>
<feature type="coiled-coil region" evidence="1">
    <location>
        <begin position="8"/>
        <end position="35"/>
    </location>
</feature>
<dbReference type="Proteomes" id="UP000247586">
    <property type="component" value="Chromosome"/>
</dbReference>
<gene>
    <name evidence="2" type="ORF">DFR87_08670</name>
</gene>
<dbReference type="OrthoDB" id="36775at2157"/>
<name>A0A2U9IUL6_9CREN</name>
<dbReference type="RefSeq" id="WP_110369344.1">
    <property type="nucleotide sequence ID" value="NZ_CP029287.2"/>
</dbReference>
<dbReference type="GeneID" id="36835410"/>
<evidence type="ECO:0000313" key="2">
    <source>
        <dbReference type="EMBL" id="AWR99749.1"/>
    </source>
</evidence>